<evidence type="ECO:0000313" key="3">
    <source>
        <dbReference type="Proteomes" id="UP000245539"/>
    </source>
</evidence>
<dbReference type="Gene3D" id="3.30.70.1430">
    <property type="entry name" value="Multidrug efflux transporter AcrB pore domain"/>
    <property type="match status" value="2"/>
</dbReference>
<evidence type="ECO:0000256" key="1">
    <source>
        <dbReference type="SAM" id="Phobius"/>
    </source>
</evidence>
<dbReference type="EMBL" id="QGKM01000083">
    <property type="protein sequence ID" value="PWQ92563.1"/>
    <property type="molecule type" value="Genomic_DNA"/>
</dbReference>
<comment type="caution">
    <text evidence="2">The sequence shown here is derived from an EMBL/GenBank/DDBJ whole genome shotgun (WGS) entry which is preliminary data.</text>
</comment>
<dbReference type="PANTHER" id="PTHR32063:SF18">
    <property type="entry name" value="CATION EFFLUX SYSTEM PROTEIN"/>
    <property type="match status" value="1"/>
</dbReference>
<feature type="transmembrane region" description="Helical" evidence="1">
    <location>
        <begin position="387"/>
        <end position="412"/>
    </location>
</feature>
<dbReference type="InterPro" id="IPR027463">
    <property type="entry name" value="AcrB_DN_DC_subdom"/>
</dbReference>
<keyword evidence="3" id="KW-1185">Reference proteome</keyword>
<feature type="transmembrane region" description="Helical" evidence="1">
    <location>
        <begin position="360"/>
        <end position="381"/>
    </location>
</feature>
<dbReference type="Gene3D" id="1.20.1640.10">
    <property type="entry name" value="Multidrug efflux transporter AcrB transmembrane domain"/>
    <property type="match status" value="2"/>
</dbReference>
<feature type="transmembrane region" description="Helical" evidence="1">
    <location>
        <begin position="12"/>
        <end position="29"/>
    </location>
</feature>
<dbReference type="SUPFAM" id="SSF82866">
    <property type="entry name" value="Multidrug efflux transporter AcrB transmembrane domain"/>
    <property type="match status" value="2"/>
</dbReference>
<dbReference type="Gene3D" id="3.30.2090.10">
    <property type="entry name" value="Multidrug efflux transporter AcrB TolC docking domain, DN and DC subdomains"/>
    <property type="match status" value="2"/>
</dbReference>
<keyword evidence="1" id="KW-0472">Membrane</keyword>
<dbReference type="PANTHER" id="PTHR32063">
    <property type="match status" value="1"/>
</dbReference>
<feature type="transmembrane region" description="Helical" evidence="1">
    <location>
        <begin position="989"/>
        <end position="1013"/>
    </location>
</feature>
<feature type="transmembrane region" description="Helical" evidence="1">
    <location>
        <begin position="887"/>
        <end position="907"/>
    </location>
</feature>
<dbReference type="GO" id="GO:0005886">
    <property type="term" value="C:plasma membrane"/>
    <property type="evidence" value="ECO:0007669"/>
    <property type="project" value="TreeGrafter"/>
</dbReference>
<dbReference type="Pfam" id="PF00873">
    <property type="entry name" value="ACR_tran"/>
    <property type="match status" value="1"/>
</dbReference>
<dbReference type="InterPro" id="IPR001036">
    <property type="entry name" value="Acrflvin-R"/>
</dbReference>
<dbReference type="OrthoDB" id="9757940at2"/>
<dbReference type="PRINTS" id="PR00702">
    <property type="entry name" value="ACRIFLAVINRP"/>
</dbReference>
<feature type="transmembrane region" description="Helical" evidence="1">
    <location>
        <begin position="433"/>
        <end position="451"/>
    </location>
</feature>
<dbReference type="Gene3D" id="3.30.70.1440">
    <property type="entry name" value="Multidrug efflux transporter AcrB pore domain"/>
    <property type="match status" value="1"/>
</dbReference>
<dbReference type="AlphaFoldDB" id="A0A317C5C2"/>
<feature type="transmembrane region" description="Helical" evidence="1">
    <location>
        <begin position="963"/>
        <end position="983"/>
    </location>
</feature>
<dbReference type="GO" id="GO:0042910">
    <property type="term" value="F:xenobiotic transmembrane transporter activity"/>
    <property type="evidence" value="ECO:0007669"/>
    <property type="project" value="TreeGrafter"/>
</dbReference>
<dbReference type="SUPFAM" id="SSF82714">
    <property type="entry name" value="Multidrug efflux transporter AcrB TolC docking domain, DN and DC subdomains"/>
    <property type="match status" value="2"/>
</dbReference>
<name>A0A317C5C2_9GAMM</name>
<feature type="transmembrane region" description="Helical" evidence="1">
    <location>
        <begin position="913"/>
        <end position="934"/>
    </location>
</feature>
<proteinExistence type="predicted"/>
<feature type="transmembrane region" description="Helical" evidence="1">
    <location>
        <begin position="463"/>
        <end position="490"/>
    </location>
</feature>
<dbReference type="SUPFAM" id="SSF82693">
    <property type="entry name" value="Multidrug efflux transporter AcrB pore domain, PN1, PN2, PC1 and PC2 subdomains"/>
    <property type="match status" value="3"/>
</dbReference>
<keyword evidence="1" id="KW-1133">Transmembrane helix</keyword>
<feature type="transmembrane region" description="Helical" evidence="1">
    <location>
        <begin position="861"/>
        <end position="880"/>
    </location>
</feature>
<dbReference type="Gene3D" id="3.30.70.1320">
    <property type="entry name" value="Multidrug efflux transporter AcrB pore domain like"/>
    <property type="match status" value="1"/>
</dbReference>
<dbReference type="Proteomes" id="UP000245539">
    <property type="component" value="Unassembled WGS sequence"/>
</dbReference>
<feature type="transmembrane region" description="Helical" evidence="1">
    <location>
        <begin position="335"/>
        <end position="353"/>
    </location>
</feature>
<keyword evidence="1" id="KW-0812">Transmembrane</keyword>
<accession>A0A317C5C2</accession>
<dbReference type="RefSeq" id="WP_109839523.1">
    <property type="nucleotide sequence ID" value="NZ_QGKM01000083.1"/>
</dbReference>
<sequence length="1049" mass="116324">MNVAESAIRQKTVSWMVVVLLIIGGYISFQGLGRLEDPNFTIKQAVVVTQYPGASAQEVEEEVTLPIENALQQLPYLDNVTSTTMGGLSQIMVEMKSTYRKDDLAQIWDEMRRKIRDLEGNLPPGVVSPIINDDFGDVYGYFMAVTGEGYAYNDLENYVDYLRRELVLVDGVGKVSVGGTRSRQLTIEINRAQMNALGLSATSLQSLLSTQSLVTNAGNIRVGTEYIRIKPTGTVSNINDIRNLVVGRNGNQLVYLTDIAELKLDYREPASHIYHFNGQNALTLGISFSSGVNVVEVGKAVRDRMDELEYMRPVGIEVGVIYDQPSRVEASVADFVVGLAQSIGIVIVVLLIAMGVRPGILMSFVLLLTIAGTFIVMNIAGIELHRISLGALIIALGMLVDNAIVITEGIMIGLHNGLTRIQAANRIVKNTTWPLLGATIIAITAFAPIGLSPDASGEYTGSLFWVLLISLFLSWILAITITPFLCYLMFKEEIGSKQDEEDVDPYKGIFYRLYRGLVRFCLRFRWLTVVLIMAMFVGSVIGFGQVRQAFFPDSPLPMFIVDYWLPEGTDIRATEADANKLENYIKDIDSVENVTTTIGRGADRFMLTYAVEFNAPSYAQLIISTKTFDDIAPLIKRLRQYTQDEYPQAFVKFGRMAIGPATKAKIEARFIGPDPKVLRDLGEQGLAILRNEPDAINVQQDWRERSKVIRPVFNDEEARRLGISKSDLDNAIALNVNGLSIGLYREGSTVLPIVIRSPESERGTVEQLQNIQVFSPAKQAYVSIEQITDRIDVVWEDPLIKRRDRKRTLSVLAGPDTDRGSNPTELLGKIRPAFEAIPLEPGYSLQWGGEFEAQQKANKAVFAYVPLGALLMVVITVFMFNSLRQTLVIWITVPLAIIGVSTGLLVMNTPFSFTAMLAVLSLSGMLIKNGIVLVEEIKLLNDEEDMPWIQAIEQAAVSRMRPVTMAMITTVLGMIPLLPDVFFRPMAVSIMFGLGFATVLTLIMVPVLFALFYRVKYRSPARIAKDEAKAEKKRIKAEAKMAKKLAKQS</sequence>
<organism evidence="2 3">
    <name type="scientific">Leucothrix pacifica</name>
    <dbReference type="NCBI Taxonomy" id="1247513"/>
    <lineage>
        <taxon>Bacteria</taxon>
        <taxon>Pseudomonadati</taxon>
        <taxon>Pseudomonadota</taxon>
        <taxon>Gammaproteobacteria</taxon>
        <taxon>Thiotrichales</taxon>
        <taxon>Thiotrichaceae</taxon>
        <taxon>Leucothrix</taxon>
    </lineage>
</organism>
<protein>
    <submittedName>
        <fullName evidence="2">MFS transporter</fullName>
    </submittedName>
</protein>
<reference evidence="2 3" key="1">
    <citation type="submission" date="2018-05" db="EMBL/GenBank/DDBJ databases">
        <title>Leucothrix arctica sp. nov., isolated from Arctic seawater.</title>
        <authorList>
            <person name="Choi A."/>
            <person name="Baek K."/>
        </authorList>
    </citation>
    <scope>NUCLEOTIDE SEQUENCE [LARGE SCALE GENOMIC DNA]</scope>
    <source>
        <strain evidence="2 3">JCM 18388</strain>
    </source>
</reference>
<gene>
    <name evidence="2" type="ORF">DKW60_20465</name>
</gene>
<feature type="transmembrane region" description="Helical" evidence="1">
    <location>
        <begin position="524"/>
        <end position="544"/>
    </location>
</feature>
<evidence type="ECO:0000313" key="2">
    <source>
        <dbReference type="EMBL" id="PWQ92563.1"/>
    </source>
</evidence>